<keyword evidence="1" id="KW-0175">Coiled coil</keyword>
<evidence type="ECO:0000256" key="1">
    <source>
        <dbReference type="SAM" id="Coils"/>
    </source>
</evidence>
<name>A0A1Z5HS00_9FIRM</name>
<sequence length="38" mass="4535">MADRRKLESEAENELDELKQEVAKELHLDDDIARRDPR</sequence>
<reference evidence="3" key="1">
    <citation type="journal article" date="2017" name="Appl. Environ. Microbiol.">
        <title>Genomic analysis of Calderihabitans maritimus KKC1, a thermophilic hydrogenogenic carboxydotrophic bacterium isolated from marine sediment.</title>
        <authorList>
            <person name="Omae K."/>
            <person name="Yoneda Y."/>
            <person name="Fukuyama Y."/>
            <person name="Yoshida T."/>
            <person name="Sako Y."/>
        </authorList>
    </citation>
    <scope>NUCLEOTIDE SEQUENCE [LARGE SCALE GENOMIC DNA]</scope>
    <source>
        <strain evidence="3">KKC1</strain>
    </source>
</reference>
<dbReference type="Proteomes" id="UP000197032">
    <property type="component" value="Unassembled WGS sequence"/>
</dbReference>
<evidence type="ECO:0000313" key="3">
    <source>
        <dbReference type="Proteomes" id="UP000197032"/>
    </source>
</evidence>
<evidence type="ECO:0000313" key="2">
    <source>
        <dbReference type="EMBL" id="GAW92050.1"/>
    </source>
</evidence>
<dbReference type="GO" id="GO:0003690">
    <property type="term" value="F:double-stranded DNA binding"/>
    <property type="evidence" value="ECO:0007669"/>
    <property type="project" value="InterPro"/>
</dbReference>
<dbReference type="AlphaFoldDB" id="A0A1Z5HS00"/>
<proteinExistence type="predicted"/>
<accession>A0A1Z5HS00</accession>
<dbReference type="RefSeq" id="WP_143288681.1">
    <property type="nucleotide sequence ID" value="NZ_BDGJ01000043.1"/>
</dbReference>
<feature type="coiled-coil region" evidence="1">
    <location>
        <begin position="1"/>
        <end position="28"/>
    </location>
</feature>
<dbReference type="Pfam" id="PF00269">
    <property type="entry name" value="SASP"/>
    <property type="match status" value="1"/>
</dbReference>
<organism evidence="2 3">
    <name type="scientific">Calderihabitans maritimus</name>
    <dbReference type="NCBI Taxonomy" id="1246530"/>
    <lineage>
        <taxon>Bacteria</taxon>
        <taxon>Bacillati</taxon>
        <taxon>Bacillota</taxon>
        <taxon>Clostridia</taxon>
        <taxon>Neomoorellales</taxon>
        <taxon>Calderihabitantaceae</taxon>
        <taxon>Calderihabitans</taxon>
    </lineage>
</organism>
<gene>
    <name evidence="2" type="ORF">KKC1_12100</name>
</gene>
<dbReference type="InterPro" id="IPR001448">
    <property type="entry name" value="SASP_alpha/beta-type"/>
</dbReference>
<keyword evidence="3" id="KW-1185">Reference proteome</keyword>
<dbReference type="GO" id="GO:0006265">
    <property type="term" value="P:DNA topological change"/>
    <property type="evidence" value="ECO:0007669"/>
    <property type="project" value="InterPro"/>
</dbReference>
<dbReference type="EMBL" id="BDGJ01000043">
    <property type="protein sequence ID" value="GAW92050.1"/>
    <property type="molecule type" value="Genomic_DNA"/>
</dbReference>
<comment type="caution">
    <text evidence="2">The sequence shown here is derived from an EMBL/GenBank/DDBJ whole genome shotgun (WGS) entry which is preliminary data.</text>
</comment>
<protein>
    <submittedName>
        <fullName evidence="2">Small, acid-soluble spore proteins, alpha/be</fullName>
    </submittedName>
</protein>